<dbReference type="AlphaFoldDB" id="A0A1F6MRB4"/>
<keyword evidence="1" id="KW-0472">Membrane</keyword>
<feature type="transmembrane region" description="Helical" evidence="1">
    <location>
        <begin position="123"/>
        <end position="145"/>
    </location>
</feature>
<dbReference type="STRING" id="1798692.A3G00_02050"/>
<feature type="transmembrane region" description="Helical" evidence="1">
    <location>
        <begin position="177"/>
        <end position="194"/>
    </location>
</feature>
<dbReference type="EMBL" id="MFQN01000029">
    <property type="protein sequence ID" value="OGH74060.1"/>
    <property type="molecule type" value="Genomic_DNA"/>
</dbReference>
<comment type="caution">
    <text evidence="2">The sequence shown here is derived from an EMBL/GenBank/DDBJ whole genome shotgun (WGS) entry which is preliminary data.</text>
</comment>
<feature type="transmembrane region" description="Helical" evidence="1">
    <location>
        <begin position="200"/>
        <end position="223"/>
    </location>
</feature>
<keyword evidence="1" id="KW-0812">Transmembrane</keyword>
<feature type="transmembrane region" description="Helical" evidence="1">
    <location>
        <begin position="29"/>
        <end position="49"/>
    </location>
</feature>
<feature type="transmembrane region" description="Helical" evidence="1">
    <location>
        <begin position="5"/>
        <end position="23"/>
    </location>
</feature>
<feature type="transmembrane region" description="Helical" evidence="1">
    <location>
        <begin position="84"/>
        <end position="103"/>
    </location>
</feature>
<dbReference type="Proteomes" id="UP000178347">
    <property type="component" value="Unassembled WGS sequence"/>
</dbReference>
<reference evidence="2 3" key="1">
    <citation type="journal article" date="2016" name="Nat. Commun.">
        <title>Thousands of microbial genomes shed light on interconnected biogeochemical processes in an aquifer system.</title>
        <authorList>
            <person name="Anantharaman K."/>
            <person name="Brown C.T."/>
            <person name="Hug L.A."/>
            <person name="Sharon I."/>
            <person name="Castelle C.J."/>
            <person name="Probst A.J."/>
            <person name="Thomas B.C."/>
            <person name="Singh A."/>
            <person name="Wilkins M.J."/>
            <person name="Karaoz U."/>
            <person name="Brodie E.L."/>
            <person name="Williams K.H."/>
            <person name="Hubbard S.S."/>
            <person name="Banfield J.F."/>
        </authorList>
    </citation>
    <scope>NUCLEOTIDE SEQUENCE [LARGE SCALE GENOMIC DNA]</scope>
</reference>
<feature type="transmembrane region" description="Helical" evidence="1">
    <location>
        <begin position="151"/>
        <end position="170"/>
    </location>
</feature>
<evidence type="ECO:0000256" key="1">
    <source>
        <dbReference type="SAM" id="Phobius"/>
    </source>
</evidence>
<proteinExistence type="predicted"/>
<evidence type="ECO:0000313" key="3">
    <source>
        <dbReference type="Proteomes" id="UP000178347"/>
    </source>
</evidence>
<organism evidence="2 3">
    <name type="scientific">Candidatus Magasanikbacteria bacterium RIFCSPLOWO2_12_FULL_43_12</name>
    <dbReference type="NCBI Taxonomy" id="1798692"/>
    <lineage>
        <taxon>Bacteria</taxon>
        <taxon>Candidatus Magasanikiibacteriota</taxon>
    </lineage>
</organism>
<feature type="transmembrane region" description="Helical" evidence="1">
    <location>
        <begin position="61"/>
        <end position="78"/>
    </location>
</feature>
<keyword evidence="1" id="KW-1133">Transmembrane helix</keyword>
<evidence type="ECO:0000313" key="2">
    <source>
        <dbReference type="EMBL" id="OGH74060.1"/>
    </source>
</evidence>
<sequence>MIGRYIFGLIMGAASVAVLFFLIKIESRWQFVVVWLVWLVVLGVVGWYFNANRQHGISRDLPLTLASAAAGTILLVLLEDDLWRNGLVVFIGLIIFFLFSQIARRASGLSYEEKPYRRMRMMLWVFVAYSVLTLVYALGSFFPALPFWLESLVGSAVVGIISLLIWQMYFAVDWRNLLLWSLIIALAVWETIWAQDFLPFGYLVLGALTTWVWYIMQLFLRFHLSRQGIVWRKQAYFLTINVVLYILMLWMFVRWI</sequence>
<gene>
    <name evidence="2" type="ORF">A3G00_02050</name>
</gene>
<name>A0A1F6MRB4_9BACT</name>
<feature type="transmembrane region" description="Helical" evidence="1">
    <location>
        <begin position="235"/>
        <end position="253"/>
    </location>
</feature>
<accession>A0A1F6MRB4</accession>
<protein>
    <submittedName>
        <fullName evidence="2">Uncharacterized protein</fullName>
    </submittedName>
</protein>